<dbReference type="OrthoDB" id="9805728at2"/>
<sequence length="343" mass="38713">MIPYFKNKYLQTLLQCFLLGILVLANLQCVLRPSGDLREFESYFPHENPNSLIQKGKVRVTFLGTTSILLDDGETQVLTDGFFTRPSLWKTAFSKIESDPIILASVLEKAKINRLKGIFVCHSHYDHAMDSPFVAKLTNAKLFGSNSTINVGLGAGLDMANMEEFQIGKPIKLGKFVITVLESKHTPPFRILGKTNATDPDFPNITSPLIQPVKAFAYIEGGTFDFYIQHGKNKIVIKSSTNFVKGAYDKIKADVLFLGIAQLSLQPKQFQEEFFDETIQKLNPKFIIPIHWDNFFKPLDKPLEPNLKLGDDFDANMNALLKRTAKDQIQVQLMQGFETIDLF</sequence>
<evidence type="ECO:0000313" key="2">
    <source>
        <dbReference type="EMBL" id="EOQ89968.1"/>
    </source>
</evidence>
<feature type="domain" description="Metallo-beta-lactamase" evidence="1">
    <location>
        <begin position="92"/>
        <end position="169"/>
    </location>
</feature>
<evidence type="ECO:0000313" key="3">
    <source>
        <dbReference type="Proteomes" id="UP000013996"/>
    </source>
</evidence>
<organism evidence="2 3">
    <name type="scientific">Leptospira yanagawae serovar Saopaulo str. Sao Paulo = ATCC 700523</name>
    <dbReference type="NCBI Taxonomy" id="1249483"/>
    <lineage>
        <taxon>Bacteria</taxon>
        <taxon>Pseudomonadati</taxon>
        <taxon>Spirochaetota</taxon>
        <taxon>Spirochaetia</taxon>
        <taxon>Leptospirales</taxon>
        <taxon>Leptospiraceae</taxon>
        <taxon>Leptospira</taxon>
    </lineage>
</organism>
<comment type="caution">
    <text evidence="2">The sequence shown here is derived from an EMBL/GenBank/DDBJ whole genome shotgun (WGS) entry which is preliminary data.</text>
</comment>
<name>A0A5E8HH58_9LEPT</name>
<dbReference type="AlphaFoldDB" id="A0A5E8HH58"/>
<dbReference type="InterPro" id="IPR036866">
    <property type="entry name" value="RibonucZ/Hydroxyglut_hydro"/>
</dbReference>
<dbReference type="PANTHER" id="PTHR43546:SF3">
    <property type="entry name" value="UPF0173 METAL-DEPENDENT HYDROLASE MJ1163"/>
    <property type="match status" value="1"/>
</dbReference>
<dbReference type="InterPro" id="IPR050114">
    <property type="entry name" value="UPF0173_UPF0282_UlaG_hydrolase"/>
</dbReference>
<gene>
    <name evidence="2" type="ORF">LEP1GSC202_0821</name>
</gene>
<dbReference type="SUPFAM" id="SSF56281">
    <property type="entry name" value="Metallo-hydrolase/oxidoreductase"/>
    <property type="match status" value="1"/>
</dbReference>
<dbReference type="EMBL" id="AOGX02000015">
    <property type="protein sequence ID" value="EOQ89968.1"/>
    <property type="molecule type" value="Genomic_DNA"/>
</dbReference>
<evidence type="ECO:0000259" key="1">
    <source>
        <dbReference type="Pfam" id="PF00753"/>
    </source>
</evidence>
<protein>
    <submittedName>
        <fullName evidence="2">Beta-lactamase family protein</fullName>
    </submittedName>
</protein>
<dbReference type="RefSeq" id="WP_015677533.1">
    <property type="nucleotide sequence ID" value="NZ_AOGX02000015.1"/>
</dbReference>
<dbReference type="Proteomes" id="UP000013996">
    <property type="component" value="Unassembled WGS sequence"/>
</dbReference>
<dbReference type="InterPro" id="IPR001279">
    <property type="entry name" value="Metallo-B-lactamas"/>
</dbReference>
<proteinExistence type="predicted"/>
<dbReference type="Pfam" id="PF00753">
    <property type="entry name" value="Lactamase_B"/>
    <property type="match status" value="1"/>
</dbReference>
<dbReference type="Gene3D" id="3.60.15.10">
    <property type="entry name" value="Ribonuclease Z/Hydroxyacylglutathione hydrolase-like"/>
    <property type="match status" value="1"/>
</dbReference>
<reference evidence="2 3" key="1">
    <citation type="submission" date="2013-04" db="EMBL/GenBank/DDBJ databases">
        <authorList>
            <person name="Harkins D.M."/>
            <person name="Durkin A.S."/>
            <person name="Brinkac L.M."/>
            <person name="Haft D.H."/>
            <person name="Selengut J.D."/>
            <person name="Sanka R."/>
            <person name="DePew J."/>
            <person name="Purushe J."/>
            <person name="Hartskeerl R.A."/>
            <person name="Ahmed A."/>
            <person name="van der Linden H."/>
            <person name="Goris M.G.A."/>
            <person name="Vinetz J.M."/>
            <person name="Sutton G.G."/>
            <person name="Nierman W.C."/>
            <person name="Fouts D.E."/>
        </authorList>
    </citation>
    <scope>NUCLEOTIDE SEQUENCE [LARGE SCALE GENOMIC DNA]</scope>
    <source>
        <strain evidence="2 3">Sao Paulo</strain>
    </source>
</reference>
<dbReference type="STRING" id="1249483.LEP1GSC202_0821"/>
<accession>A0A5E8HH58</accession>
<dbReference type="PANTHER" id="PTHR43546">
    <property type="entry name" value="UPF0173 METAL-DEPENDENT HYDROLASE MJ1163-RELATED"/>
    <property type="match status" value="1"/>
</dbReference>